<comment type="caution">
    <text evidence="2">The sequence shown here is derived from an EMBL/GenBank/DDBJ whole genome shotgun (WGS) entry which is preliminary data.</text>
</comment>
<evidence type="ECO:0000313" key="3">
    <source>
        <dbReference type="Proteomes" id="UP001143480"/>
    </source>
</evidence>
<organism evidence="2 3">
    <name type="scientific">Dactylosporangium matsuzakiense</name>
    <dbReference type="NCBI Taxonomy" id="53360"/>
    <lineage>
        <taxon>Bacteria</taxon>
        <taxon>Bacillati</taxon>
        <taxon>Actinomycetota</taxon>
        <taxon>Actinomycetes</taxon>
        <taxon>Micromonosporales</taxon>
        <taxon>Micromonosporaceae</taxon>
        <taxon>Dactylosporangium</taxon>
    </lineage>
</organism>
<dbReference type="InterPro" id="IPR036513">
    <property type="entry name" value="STAS_dom_sf"/>
</dbReference>
<reference evidence="2" key="2">
    <citation type="submission" date="2023-01" db="EMBL/GenBank/DDBJ databases">
        <authorList>
            <person name="Sun Q."/>
            <person name="Evtushenko L."/>
        </authorList>
    </citation>
    <scope>NUCLEOTIDE SEQUENCE</scope>
    <source>
        <strain evidence="2">VKM Ac-1321</strain>
    </source>
</reference>
<dbReference type="AlphaFoldDB" id="A0A9W6KPA7"/>
<dbReference type="Pfam" id="PF14417">
    <property type="entry name" value="MEDS"/>
    <property type="match status" value="1"/>
</dbReference>
<feature type="domain" description="MEDS" evidence="1">
    <location>
        <begin position="17"/>
        <end position="171"/>
    </location>
</feature>
<protein>
    <recommendedName>
        <fullName evidence="1">MEDS domain-containing protein</fullName>
    </recommendedName>
</protein>
<dbReference type="Gene3D" id="3.30.750.24">
    <property type="entry name" value="STAS domain"/>
    <property type="match status" value="1"/>
</dbReference>
<dbReference type="Proteomes" id="UP001143480">
    <property type="component" value="Unassembled WGS sequence"/>
</dbReference>
<sequence length="279" mass="29057">MRQAGLIDTVCGLGRQDHVCWVFDSPDEYRPAAERFLAEALAGGQRVLFVGGADQVAQVSGAAWFAAGLAAGAAHAHGIGFYADAGLFDPLAQVRAYAQATEAALADGYTGLRVAVDATPLVETDAGRDAFARYEHLADAYMTSHPMSAMCAFDRSRLGAGAVAELACMHPLARAAATPVRLFASAEPGLTAVLEGEVDLASYPLLRTALDRIPLRPVDGVVTLDARGLGFIDHRSLLSLAAQLRARGAETRLIVAAGSGLPRLLALLPVSGPDVVVQA</sequence>
<dbReference type="RefSeq" id="WP_261958909.1">
    <property type="nucleotide sequence ID" value="NZ_BAAAXA010000001.1"/>
</dbReference>
<accession>A0A9W6KPA7</accession>
<gene>
    <name evidence="2" type="ORF">GCM10017581_074480</name>
</gene>
<dbReference type="EMBL" id="BSFP01000061">
    <property type="protein sequence ID" value="GLL05701.1"/>
    <property type="molecule type" value="Genomic_DNA"/>
</dbReference>
<proteinExistence type="predicted"/>
<evidence type="ECO:0000313" key="2">
    <source>
        <dbReference type="EMBL" id="GLL05701.1"/>
    </source>
</evidence>
<evidence type="ECO:0000259" key="1">
    <source>
        <dbReference type="Pfam" id="PF14417"/>
    </source>
</evidence>
<name>A0A9W6KPA7_9ACTN</name>
<keyword evidence="3" id="KW-1185">Reference proteome</keyword>
<dbReference type="InterPro" id="IPR025847">
    <property type="entry name" value="MEDS_domain"/>
</dbReference>
<reference evidence="2" key="1">
    <citation type="journal article" date="2014" name="Int. J. Syst. Evol. Microbiol.">
        <title>Complete genome sequence of Corynebacterium casei LMG S-19264T (=DSM 44701T), isolated from a smear-ripened cheese.</title>
        <authorList>
            <consortium name="US DOE Joint Genome Institute (JGI-PGF)"/>
            <person name="Walter F."/>
            <person name="Albersmeier A."/>
            <person name="Kalinowski J."/>
            <person name="Ruckert C."/>
        </authorList>
    </citation>
    <scope>NUCLEOTIDE SEQUENCE</scope>
    <source>
        <strain evidence="2">VKM Ac-1321</strain>
    </source>
</reference>